<comment type="caution">
    <text evidence="1">The sequence shown here is derived from an EMBL/GenBank/DDBJ whole genome shotgun (WGS) entry which is preliminary data.</text>
</comment>
<accession>A0ABT7E3W2</accession>
<dbReference type="InterPro" id="IPR052183">
    <property type="entry name" value="IS_Transposase"/>
</dbReference>
<keyword evidence="2" id="KW-1185">Reference proteome</keyword>
<organism evidence="1 2">
    <name type="scientific">Parachitinimonas caeni</name>
    <dbReference type="NCBI Taxonomy" id="3031301"/>
    <lineage>
        <taxon>Bacteria</taxon>
        <taxon>Pseudomonadati</taxon>
        <taxon>Pseudomonadota</taxon>
        <taxon>Betaproteobacteria</taxon>
        <taxon>Neisseriales</taxon>
        <taxon>Chitinibacteraceae</taxon>
        <taxon>Parachitinimonas</taxon>
    </lineage>
</organism>
<feature type="non-terminal residue" evidence="1">
    <location>
        <position position="57"/>
    </location>
</feature>
<protein>
    <submittedName>
        <fullName evidence="1">IS6 family transposase</fullName>
    </submittedName>
</protein>
<evidence type="ECO:0000313" key="2">
    <source>
        <dbReference type="Proteomes" id="UP001172778"/>
    </source>
</evidence>
<name>A0ABT7E3W2_9NEIS</name>
<reference evidence="1" key="1">
    <citation type="submission" date="2023-03" db="EMBL/GenBank/DDBJ databases">
        <title>Chitinimonas shenzhenensis gen. nov., sp. nov., a novel member of family Burkholderiaceae isolated from activated sludge collected in Shen Zhen, China.</title>
        <authorList>
            <person name="Wang X."/>
        </authorList>
    </citation>
    <scope>NUCLEOTIDE SEQUENCE</scope>
    <source>
        <strain evidence="1">DQS-5</strain>
    </source>
</reference>
<dbReference type="PANTHER" id="PTHR35528">
    <property type="entry name" value="BLL1675 PROTEIN"/>
    <property type="match status" value="1"/>
</dbReference>
<dbReference type="PANTHER" id="PTHR35528:SF3">
    <property type="entry name" value="BLL1675 PROTEIN"/>
    <property type="match status" value="1"/>
</dbReference>
<evidence type="ECO:0000313" key="1">
    <source>
        <dbReference type="EMBL" id="MDK2127008.1"/>
    </source>
</evidence>
<sequence length="57" mass="6872">MDKDLYHRHRFPAEVIGHAVWLYHRFNLSFRDIEELLASRGVLVSNETIRQWCLKFG</sequence>
<proteinExistence type="predicted"/>
<dbReference type="EMBL" id="JARRAF010000088">
    <property type="protein sequence ID" value="MDK2127008.1"/>
    <property type="molecule type" value="Genomic_DNA"/>
</dbReference>
<dbReference type="Proteomes" id="UP001172778">
    <property type="component" value="Unassembled WGS sequence"/>
</dbReference>
<gene>
    <name evidence="1" type="ORF">PZA18_23495</name>
</gene>